<keyword evidence="2" id="KW-1185">Reference proteome</keyword>
<dbReference type="AlphaFoldDB" id="A0A392UL28"/>
<organism evidence="1 2">
    <name type="scientific">Trifolium medium</name>
    <dbReference type="NCBI Taxonomy" id="97028"/>
    <lineage>
        <taxon>Eukaryota</taxon>
        <taxon>Viridiplantae</taxon>
        <taxon>Streptophyta</taxon>
        <taxon>Embryophyta</taxon>
        <taxon>Tracheophyta</taxon>
        <taxon>Spermatophyta</taxon>
        <taxon>Magnoliopsida</taxon>
        <taxon>eudicotyledons</taxon>
        <taxon>Gunneridae</taxon>
        <taxon>Pentapetalae</taxon>
        <taxon>rosids</taxon>
        <taxon>fabids</taxon>
        <taxon>Fabales</taxon>
        <taxon>Fabaceae</taxon>
        <taxon>Papilionoideae</taxon>
        <taxon>50 kb inversion clade</taxon>
        <taxon>NPAAA clade</taxon>
        <taxon>Hologalegina</taxon>
        <taxon>IRL clade</taxon>
        <taxon>Trifolieae</taxon>
        <taxon>Trifolium</taxon>
    </lineage>
</organism>
<evidence type="ECO:0000313" key="1">
    <source>
        <dbReference type="EMBL" id="MCI74271.1"/>
    </source>
</evidence>
<sequence length="37" mass="4114">MKIPSEVALKMFSLLHKLCVYVDLKDGSNYISPGNMA</sequence>
<dbReference type="Proteomes" id="UP000265520">
    <property type="component" value="Unassembled WGS sequence"/>
</dbReference>
<protein>
    <submittedName>
        <fullName evidence="1">Uncharacterized protein</fullName>
    </submittedName>
</protein>
<dbReference type="EMBL" id="LXQA010856993">
    <property type="protein sequence ID" value="MCI74271.1"/>
    <property type="molecule type" value="Genomic_DNA"/>
</dbReference>
<evidence type="ECO:0000313" key="2">
    <source>
        <dbReference type="Proteomes" id="UP000265520"/>
    </source>
</evidence>
<comment type="caution">
    <text evidence="1">The sequence shown here is derived from an EMBL/GenBank/DDBJ whole genome shotgun (WGS) entry which is preliminary data.</text>
</comment>
<proteinExistence type="predicted"/>
<reference evidence="1 2" key="1">
    <citation type="journal article" date="2018" name="Front. Plant Sci.">
        <title>Red Clover (Trifolium pratense) and Zigzag Clover (T. medium) - A Picture of Genomic Similarities and Differences.</title>
        <authorList>
            <person name="Dluhosova J."/>
            <person name="Istvanek J."/>
            <person name="Nedelnik J."/>
            <person name="Repkova J."/>
        </authorList>
    </citation>
    <scope>NUCLEOTIDE SEQUENCE [LARGE SCALE GENOMIC DNA]</scope>
    <source>
        <strain evidence="2">cv. 10/8</strain>
        <tissue evidence="1">Leaf</tissue>
    </source>
</reference>
<name>A0A392UL28_9FABA</name>
<accession>A0A392UL28</accession>